<dbReference type="Proteomes" id="UP000053236">
    <property type="component" value="Unassembled WGS sequence"/>
</dbReference>
<accession>W2GEJ0</accession>
<dbReference type="AlphaFoldDB" id="W2GEJ0"/>
<name>W2GEJ0_PHYNI</name>
<feature type="non-terminal residue" evidence="1">
    <location>
        <position position="1"/>
    </location>
</feature>
<reference evidence="1" key="1">
    <citation type="submission" date="2013-11" db="EMBL/GenBank/DDBJ databases">
        <title>The Genome Sequence of Phytophthora parasitica CJ02B3.</title>
        <authorList>
            <consortium name="The Broad Institute Genomics Platform"/>
            <person name="Russ C."/>
            <person name="Tyler B."/>
            <person name="Panabieres F."/>
            <person name="Shan W."/>
            <person name="Tripathy S."/>
            <person name="Grunwald N."/>
            <person name="Machado M."/>
            <person name="Johnson C.S."/>
            <person name="Arredondo F."/>
            <person name="Hong C."/>
            <person name="Coffey M."/>
            <person name="Young S.K."/>
            <person name="Zeng Q."/>
            <person name="Gargeya S."/>
            <person name="Fitzgerald M."/>
            <person name="Abouelleil A."/>
            <person name="Alvarado L."/>
            <person name="Chapman S.B."/>
            <person name="Gainer-Dewar J."/>
            <person name="Goldberg J."/>
            <person name="Griggs A."/>
            <person name="Gujja S."/>
            <person name="Hansen M."/>
            <person name="Howarth C."/>
            <person name="Imamovic A."/>
            <person name="Ireland A."/>
            <person name="Larimer J."/>
            <person name="McCowan C."/>
            <person name="Murphy C."/>
            <person name="Pearson M."/>
            <person name="Poon T.W."/>
            <person name="Priest M."/>
            <person name="Roberts A."/>
            <person name="Saif S."/>
            <person name="Shea T."/>
            <person name="Sykes S."/>
            <person name="Wortman J."/>
            <person name="Nusbaum C."/>
            <person name="Birren B."/>
        </authorList>
    </citation>
    <scope>NUCLEOTIDE SEQUENCE [LARGE SCALE GENOMIC DNA]</scope>
    <source>
        <strain evidence="1">CJ02B3</strain>
    </source>
</reference>
<sequence length="33" mass="3857">PRCSRCLRQRPAHNQTKDLVQDIDDLELLRLGP</sequence>
<evidence type="ECO:0000313" key="1">
    <source>
        <dbReference type="EMBL" id="ETK81407.1"/>
    </source>
</evidence>
<protein>
    <submittedName>
        <fullName evidence="1">Uncharacterized protein</fullName>
    </submittedName>
</protein>
<organism evidence="1">
    <name type="scientific">Phytophthora nicotianae</name>
    <name type="common">Potato buckeye rot agent</name>
    <name type="synonym">Phytophthora parasitica</name>
    <dbReference type="NCBI Taxonomy" id="4792"/>
    <lineage>
        <taxon>Eukaryota</taxon>
        <taxon>Sar</taxon>
        <taxon>Stramenopiles</taxon>
        <taxon>Oomycota</taxon>
        <taxon>Peronosporomycetes</taxon>
        <taxon>Peronosporales</taxon>
        <taxon>Peronosporaceae</taxon>
        <taxon>Phytophthora</taxon>
    </lineage>
</organism>
<proteinExistence type="predicted"/>
<gene>
    <name evidence="1" type="ORF">L915_13097</name>
</gene>
<dbReference type="EMBL" id="KI687483">
    <property type="protein sequence ID" value="ETK81407.1"/>
    <property type="molecule type" value="Genomic_DNA"/>
</dbReference>